<sequence length="213" mass="23438">MALCVSSATAEERAAHSGPSRTRPGMAKKMSRYSKSPCRSRSSQSPGCSRGRLSGKVRRTPLWQPVSRTTARTTSPTTLTGEHPVALAALLAQRRRERTHNVDSLTRLENVRLSSRVNARAHSGGTLGSGGNWGSDVHRNRTFLLLLKTGECSFSAAMVSLHCRHTTCTFFPGFAPLTAARKQKQKKMSKKTKLLKEFRHLYAHVVRDNTGPV</sequence>
<comment type="caution">
    <text evidence="2">The sequence shown here is derived from an EMBL/GenBank/DDBJ whole genome shotgun (WGS) entry which is preliminary data.</text>
</comment>
<reference evidence="2 3" key="1">
    <citation type="submission" date="2019-03" db="EMBL/GenBank/DDBJ databases">
        <title>First draft genome of Liparis tanakae, snailfish: a comprehensive survey of snailfish specific genes.</title>
        <authorList>
            <person name="Kim W."/>
            <person name="Song I."/>
            <person name="Jeong J.-H."/>
            <person name="Kim D."/>
            <person name="Kim S."/>
            <person name="Ryu S."/>
            <person name="Song J.Y."/>
            <person name="Lee S.K."/>
        </authorList>
    </citation>
    <scope>NUCLEOTIDE SEQUENCE [LARGE SCALE GENOMIC DNA]</scope>
    <source>
        <tissue evidence="2">Muscle</tissue>
    </source>
</reference>
<proteinExistence type="predicted"/>
<evidence type="ECO:0000313" key="2">
    <source>
        <dbReference type="EMBL" id="TNN77609.1"/>
    </source>
</evidence>
<dbReference type="EMBL" id="SRLO01000081">
    <property type="protein sequence ID" value="TNN77609.1"/>
    <property type="molecule type" value="Genomic_DNA"/>
</dbReference>
<evidence type="ECO:0000313" key="3">
    <source>
        <dbReference type="Proteomes" id="UP000314294"/>
    </source>
</evidence>
<feature type="compositionally biased region" description="Low complexity" evidence="1">
    <location>
        <begin position="33"/>
        <end position="52"/>
    </location>
</feature>
<feature type="compositionally biased region" description="Low complexity" evidence="1">
    <location>
        <begin position="69"/>
        <end position="79"/>
    </location>
</feature>
<dbReference type="Proteomes" id="UP000314294">
    <property type="component" value="Unassembled WGS sequence"/>
</dbReference>
<keyword evidence="3" id="KW-1185">Reference proteome</keyword>
<evidence type="ECO:0000256" key="1">
    <source>
        <dbReference type="SAM" id="MobiDB-lite"/>
    </source>
</evidence>
<feature type="region of interest" description="Disordered" evidence="1">
    <location>
        <begin position="1"/>
        <end position="79"/>
    </location>
</feature>
<accession>A0A4Z2IHW8</accession>
<organism evidence="2 3">
    <name type="scientific">Liparis tanakae</name>
    <name type="common">Tanaka's snailfish</name>
    <dbReference type="NCBI Taxonomy" id="230148"/>
    <lineage>
        <taxon>Eukaryota</taxon>
        <taxon>Metazoa</taxon>
        <taxon>Chordata</taxon>
        <taxon>Craniata</taxon>
        <taxon>Vertebrata</taxon>
        <taxon>Euteleostomi</taxon>
        <taxon>Actinopterygii</taxon>
        <taxon>Neopterygii</taxon>
        <taxon>Teleostei</taxon>
        <taxon>Neoteleostei</taxon>
        <taxon>Acanthomorphata</taxon>
        <taxon>Eupercaria</taxon>
        <taxon>Perciformes</taxon>
        <taxon>Cottioidei</taxon>
        <taxon>Cottales</taxon>
        <taxon>Liparidae</taxon>
        <taxon>Liparis</taxon>
    </lineage>
</organism>
<gene>
    <name evidence="2" type="ORF">EYF80_012199</name>
</gene>
<dbReference type="AlphaFoldDB" id="A0A4Z2IHW8"/>
<protein>
    <submittedName>
        <fullName evidence="2">Uncharacterized protein</fullName>
    </submittedName>
</protein>
<name>A0A4Z2IHW8_9TELE</name>